<dbReference type="InterPro" id="IPR013154">
    <property type="entry name" value="ADH-like_N"/>
</dbReference>
<keyword evidence="3" id="KW-0560">Oxidoreductase</keyword>
<sequence>MNAVSIPQTMRRLVITAPGEIEWAEASVPTPKPEEVLVKVLGVSSCPHWDLHILGGEPMFPGQDLHYPYLPGQPGHEAVGEVAAVGSAVASLRVGQRVVAWRDTGEARPGFYAQFNTFRAVDLLPVSAERPHGQWASVELGMCVEVSFQRLAELGGVRGRRVAIAGLGPAGLVAVQLARHHGAAAVIGMDPVTERRELALRLGATHVETGEAASWPADRNDERAADVAIDCTGLAPVVEFLLRRTRQAVALFGVVRDPIRYDGALMWGPGVTLVGYGDHNRTAAETAIAAVEAGTLDLSALITTTLPLRDYVRGVGLLRRKEAIKVLFDPWA</sequence>
<dbReference type="Gene3D" id="3.40.50.720">
    <property type="entry name" value="NAD(P)-binding Rossmann-like Domain"/>
    <property type="match status" value="1"/>
</dbReference>
<dbReference type="InterPro" id="IPR036291">
    <property type="entry name" value="NAD(P)-bd_dom_sf"/>
</dbReference>
<dbReference type="Pfam" id="PF00107">
    <property type="entry name" value="ADH_zinc_N"/>
    <property type="match status" value="1"/>
</dbReference>
<dbReference type="InterPro" id="IPR013149">
    <property type="entry name" value="ADH-like_C"/>
</dbReference>
<feature type="domain" description="Alcohol dehydrogenase-like N-terminal" evidence="6">
    <location>
        <begin position="32"/>
        <end position="105"/>
    </location>
</feature>
<dbReference type="InterPro" id="IPR050129">
    <property type="entry name" value="Zn_alcohol_dh"/>
</dbReference>
<comment type="cofactor">
    <cofactor evidence="4">
        <name>Zn(2+)</name>
        <dbReference type="ChEBI" id="CHEBI:29105"/>
    </cofactor>
</comment>
<name>A0ABZ1C4G3_9BACT</name>
<dbReference type="RefSeq" id="WP_221031300.1">
    <property type="nucleotide sequence ID" value="NZ_CP139781.1"/>
</dbReference>
<dbReference type="InterPro" id="IPR002328">
    <property type="entry name" value="ADH_Zn_CS"/>
</dbReference>
<dbReference type="EMBL" id="CP139781">
    <property type="protein sequence ID" value="WRQ86376.1"/>
    <property type="molecule type" value="Genomic_DNA"/>
</dbReference>
<proteinExistence type="inferred from homology"/>
<gene>
    <name evidence="7" type="ORF">K1X11_016290</name>
</gene>
<dbReference type="SUPFAM" id="SSF51735">
    <property type="entry name" value="NAD(P)-binding Rossmann-fold domains"/>
    <property type="match status" value="1"/>
</dbReference>
<dbReference type="PANTHER" id="PTHR43401">
    <property type="entry name" value="L-THREONINE 3-DEHYDROGENASE"/>
    <property type="match status" value="1"/>
</dbReference>
<dbReference type="PROSITE" id="PS00059">
    <property type="entry name" value="ADH_ZINC"/>
    <property type="match status" value="1"/>
</dbReference>
<keyword evidence="8" id="KW-1185">Reference proteome</keyword>
<dbReference type="PANTHER" id="PTHR43401:SF2">
    <property type="entry name" value="L-THREONINE 3-DEHYDROGENASE"/>
    <property type="match status" value="1"/>
</dbReference>
<evidence type="ECO:0000313" key="7">
    <source>
        <dbReference type="EMBL" id="WRQ86376.1"/>
    </source>
</evidence>
<dbReference type="InterPro" id="IPR011032">
    <property type="entry name" value="GroES-like_sf"/>
</dbReference>
<dbReference type="SUPFAM" id="SSF50129">
    <property type="entry name" value="GroES-like"/>
    <property type="match status" value="1"/>
</dbReference>
<evidence type="ECO:0000259" key="5">
    <source>
        <dbReference type="Pfam" id="PF00107"/>
    </source>
</evidence>
<accession>A0ABZ1C4G3</accession>
<reference evidence="7 8" key="2">
    <citation type="submission" date="2023-12" db="EMBL/GenBank/DDBJ databases">
        <title>Description of an unclassified Opitutus bacterium of Verrucomicrobiota.</title>
        <authorList>
            <person name="Zhang D.-F."/>
        </authorList>
    </citation>
    <scope>NUCLEOTIDE SEQUENCE [LARGE SCALE GENOMIC DNA]</scope>
    <source>
        <strain evidence="7 8">WL0086</strain>
    </source>
</reference>
<evidence type="ECO:0000256" key="2">
    <source>
        <dbReference type="ARBA" id="ARBA00022833"/>
    </source>
</evidence>
<protein>
    <submittedName>
        <fullName evidence="7">Zinc-binding dehydrogenase</fullName>
    </submittedName>
</protein>
<dbReference type="Pfam" id="PF08240">
    <property type="entry name" value="ADH_N"/>
    <property type="match status" value="1"/>
</dbReference>
<evidence type="ECO:0000256" key="3">
    <source>
        <dbReference type="ARBA" id="ARBA00023002"/>
    </source>
</evidence>
<evidence type="ECO:0000256" key="1">
    <source>
        <dbReference type="ARBA" id="ARBA00022723"/>
    </source>
</evidence>
<reference evidence="7 8" key="1">
    <citation type="submission" date="2021-08" db="EMBL/GenBank/DDBJ databases">
        <authorList>
            <person name="Zhang D."/>
            <person name="Zhang A."/>
            <person name="Wang L."/>
        </authorList>
    </citation>
    <scope>NUCLEOTIDE SEQUENCE [LARGE SCALE GENOMIC DNA]</scope>
    <source>
        <strain evidence="7 8">WL0086</strain>
    </source>
</reference>
<evidence type="ECO:0000256" key="4">
    <source>
        <dbReference type="RuleBase" id="RU361277"/>
    </source>
</evidence>
<feature type="domain" description="Alcohol dehydrogenase-like C-terminal" evidence="5">
    <location>
        <begin position="171"/>
        <end position="275"/>
    </location>
</feature>
<evidence type="ECO:0000313" key="8">
    <source>
        <dbReference type="Proteomes" id="UP000738431"/>
    </source>
</evidence>
<comment type="similarity">
    <text evidence="4">Belongs to the zinc-containing alcohol dehydrogenase family.</text>
</comment>
<keyword evidence="1 4" id="KW-0479">Metal-binding</keyword>
<dbReference type="Proteomes" id="UP000738431">
    <property type="component" value="Chromosome"/>
</dbReference>
<organism evidence="7 8">
    <name type="scientific">Actomonas aquatica</name>
    <dbReference type="NCBI Taxonomy" id="2866162"/>
    <lineage>
        <taxon>Bacteria</taxon>
        <taxon>Pseudomonadati</taxon>
        <taxon>Verrucomicrobiota</taxon>
        <taxon>Opitutia</taxon>
        <taxon>Opitutales</taxon>
        <taxon>Opitutaceae</taxon>
        <taxon>Actomonas</taxon>
    </lineage>
</organism>
<keyword evidence="2 4" id="KW-0862">Zinc</keyword>
<evidence type="ECO:0000259" key="6">
    <source>
        <dbReference type="Pfam" id="PF08240"/>
    </source>
</evidence>
<dbReference type="Gene3D" id="3.90.180.10">
    <property type="entry name" value="Medium-chain alcohol dehydrogenases, catalytic domain"/>
    <property type="match status" value="2"/>
</dbReference>